<dbReference type="InterPro" id="IPR003737">
    <property type="entry name" value="GlcNAc_PI_deacetylase-related"/>
</dbReference>
<evidence type="ECO:0000313" key="1">
    <source>
        <dbReference type="EMBL" id="SDE36381.1"/>
    </source>
</evidence>
<protein>
    <submittedName>
        <fullName evidence="1">GlcNAc-PI de-N-acetylase</fullName>
    </submittedName>
</protein>
<dbReference type="Proteomes" id="UP000198908">
    <property type="component" value="Unassembled WGS sequence"/>
</dbReference>
<dbReference type="SUPFAM" id="SSF102588">
    <property type="entry name" value="LmbE-like"/>
    <property type="match status" value="1"/>
</dbReference>
<sequence length="201" mass="22128">MNLVSIAQECAVVQATGERFKLYDWDPPRHLACMPLCVWTPKGETMSLVLPHDVSDGAPRLIVVSPHLDDAVLGCAGLIARCPGSIVCTVFAGEPPAPMHTQRDEASGFADAQEAVRARKREDERALAMCGATPLWLDFLDGQYGATPDVKDVAHLGRPVRAFWRLFARMPIRPVAFRSSTRWRRVPFAAAKGVSCTIYRL</sequence>
<organism evidence="1 2">
    <name type="scientific">Paraburkholderia lycopersici</name>
    <dbReference type="NCBI Taxonomy" id="416944"/>
    <lineage>
        <taxon>Bacteria</taxon>
        <taxon>Pseudomonadati</taxon>
        <taxon>Pseudomonadota</taxon>
        <taxon>Betaproteobacteria</taxon>
        <taxon>Burkholderiales</taxon>
        <taxon>Burkholderiaceae</taxon>
        <taxon>Paraburkholderia</taxon>
    </lineage>
</organism>
<accession>A0A1G7CAP5</accession>
<gene>
    <name evidence="1" type="ORF">SAMN05421548_1445</name>
</gene>
<reference evidence="2" key="1">
    <citation type="submission" date="2016-09" db="EMBL/GenBank/DDBJ databases">
        <authorList>
            <person name="Varghese N."/>
            <person name="Submissions S."/>
        </authorList>
    </citation>
    <scope>NUCLEOTIDE SEQUENCE [LARGE SCALE GENOMIC DNA]</scope>
    <source>
        <strain evidence="2">TNe-862</strain>
    </source>
</reference>
<proteinExistence type="predicted"/>
<dbReference type="AlphaFoldDB" id="A0A1G7CAP5"/>
<dbReference type="RefSeq" id="WP_245747087.1">
    <property type="nucleotide sequence ID" value="NZ_FMYQ01000044.1"/>
</dbReference>
<keyword evidence="2" id="KW-1185">Reference proteome</keyword>
<dbReference type="Gene3D" id="3.40.50.10320">
    <property type="entry name" value="LmbE-like"/>
    <property type="match status" value="1"/>
</dbReference>
<dbReference type="Pfam" id="PF02585">
    <property type="entry name" value="PIG-L"/>
    <property type="match status" value="1"/>
</dbReference>
<name>A0A1G7CAP5_9BURK</name>
<evidence type="ECO:0000313" key="2">
    <source>
        <dbReference type="Proteomes" id="UP000198908"/>
    </source>
</evidence>
<dbReference type="STRING" id="416944.SAMN05421548_1445"/>
<dbReference type="InterPro" id="IPR024078">
    <property type="entry name" value="LmbE-like_dom_sf"/>
</dbReference>
<dbReference type="EMBL" id="FMYQ01000044">
    <property type="protein sequence ID" value="SDE36381.1"/>
    <property type="molecule type" value="Genomic_DNA"/>
</dbReference>